<evidence type="ECO:0008006" key="3">
    <source>
        <dbReference type="Google" id="ProtNLM"/>
    </source>
</evidence>
<dbReference type="Proteomes" id="UP001162741">
    <property type="component" value="Chromosome"/>
</dbReference>
<evidence type="ECO:0000313" key="2">
    <source>
        <dbReference type="Proteomes" id="UP001162741"/>
    </source>
</evidence>
<dbReference type="EMBL" id="CP107006">
    <property type="protein sequence ID" value="UYQ95435.1"/>
    <property type="molecule type" value="Genomic_DNA"/>
</dbReference>
<organism evidence="1 2">
    <name type="scientific">Chitinophaga horti</name>
    <dbReference type="NCBI Taxonomy" id="2920382"/>
    <lineage>
        <taxon>Bacteria</taxon>
        <taxon>Pseudomonadati</taxon>
        <taxon>Bacteroidota</taxon>
        <taxon>Chitinophagia</taxon>
        <taxon>Chitinophagales</taxon>
        <taxon>Chitinophagaceae</taxon>
        <taxon>Chitinophaga</taxon>
    </lineage>
</organism>
<reference evidence="1" key="1">
    <citation type="submission" date="2022-10" db="EMBL/GenBank/DDBJ databases">
        <title>Chitinophaga sp. nov., isolated from soil.</title>
        <authorList>
            <person name="Jeon C.O."/>
        </authorList>
    </citation>
    <scope>NUCLEOTIDE SEQUENCE</scope>
    <source>
        <strain evidence="1">R8</strain>
    </source>
</reference>
<proteinExistence type="predicted"/>
<evidence type="ECO:0000313" key="1">
    <source>
        <dbReference type="EMBL" id="UYQ95435.1"/>
    </source>
</evidence>
<sequence length="234" mass="25703">MLIASTCLLPACKKEEDNMIRLSTRDVGVYAGQSAEVEILKGQGAYTATSADESIAKVTVQGNRLVITTNVVGQTKVTVTGTGSQTAVINVHSTILSGTWYRDESDKAKAPEIYVESTNTGFNTGLEAEMQAQLAEPVGKRLFFMFNATNEPKFREIHGDNIYAEGTYAFSNLTLTMKYPNNTEVVYKLEPVAGTPRLMKFTQDATAKYQAAYPERGITKVTIVRYLQMQFNPG</sequence>
<gene>
    <name evidence="1" type="ORF">MKQ68_10025</name>
</gene>
<dbReference type="RefSeq" id="WP_244839108.1">
    <property type="nucleotide sequence ID" value="NZ_CP107006.1"/>
</dbReference>
<keyword evidence="2" id="KW-1185">Reference proteome</keyword>
<accession>A0ABY6J6X9</accession>
<protein>
    <recommendedName>
        <fullName evidence="3">BIG2 domain-containing protein</fullName>
    </recommendedName>
</protein>
<name>A0ABY6J6X9_9BACT</name>